<accession>A0A9X3YXV7</accession>
<dbReference type="EMBL" id="JANWTP010000001">
    <property type="protein sequence ID" value="MDC8636413.1"/>
    <property type="molecule type" value="Genomic_DNA"/>
</dbReference>
<comment type="caution">
    <text evidence="2">The sequence shown here is derived from an EMBL/GenBank/DDBJ whole genome shotgun (WGS) entry which is preliminary data.</text>
</comment>
<organism evidence="2 3">
    <name type="scientific">Xanthomonas hortorum pv. hederae</name>
    <dbReference type="NCBI Taxonomy" id="453603"/>
    <lineage>
        <taxon>Bacteria</taxon>
        <taxon>Pseudomonadati</taxon>
        <taxon>Pseudomonadota</taxon>
        <taxon>Gammaproteobacteria</taxon>
        <taxon>Lysobacterales</taxon>
        <taxon>Lysobacteraceae</taxon>
        <taxon>Xanthomonas</taxon>
    </lineage>
</organism>
<name>A0A9X3YXV7_9XANT</name>
<feature type="region of interest" description="Disordered" evidence="1">
    <location>
        <begin position="1"/>
        <end position="20"/>
    </location>
</feature>
<evidence type="ECO:0000256" key="1">
    <source>
        <dbReference type="SAM" id="MobiDB-lite"/>
    </source>
</evidence>
<dbReference type="Proteomes" id="UP001140230">
    <property type="component" value="Unassembled WGS sequence"/>
</dbReference>
<gene>
    <name evidence="2" type="ORF">NY667_00965</name>
</gene>
<dbReference type="RefSeq" id="WP_065031415.1">
    <property type="nucleotide sequence ID" value="NZ_JANWTP010000001.1"/>
</dbReference>
<sequence>MTQQTDDSERDPAQAKKNAQANFDRMLTGIPMEIQDREASLASRLAALPGSPIKKLRALHREMEILSAAIAPYVACSAGCSACCHYPVHLYPVEAELIEKRSSHSRLPKSLPSADFHGSPCPFLIQEQCSIYQDRPMVCRQHVALTNTAYWCDPVRSGEITLPMAQLSKVQEAFHELVAKDGRTTPMDIRQIFAVPGESS</sequence>
<dbReference type="AlphaFoldDB" id="A0A9X3YXV7"/>
<dbReference type="Pfam" id="PF03692">
    <property type="entry name" value="CxxCxxCC"/>
    <property type="match status" value="1"/>
</dbReference>
<proteinExistence type="predicted"/>
<evidence type="ECO:0000313" key="3">
    <source>
        <dbReference type="Proteomes" id="UP001140230"/>
    </source>
</evidence>
<reference evidence="2" key="2">
    <citation type="submission" date="2022-08" db="EMBL/GenBank/DDBJ databases">
        <authorList>
            <person name="Iruegas-Bocardo F."/>
            <person name="Weisberg A.J."/>
            <person name="Riutta E.R."/>
            <person name="Kilday K."/>
            <person name="Bonkowski J.C."/>
            <person name="Creswell T."/>
            <person name="Daughtrey M.L."/>
            <person name="Rane K."/>
            <person name="Grunwald N.J."/>
            <person name="Chang J.H."/>
            <person name="Putnam M.L."/>
        </authorList>
    </citation>
    <scope>NUCLEOTIDE SEQUENCE</scope>
    <source>
        <strain evidence="2">22-338</strain>
    </source>
</reference>
<evidence type="ECO:0000313" key="2">
    <source>
        <dbReference type="EMBL" id="MDC8636413.1"/>
    </source>
</evidence>
<dbReference type="InterPro" id="IPR005358">
    <property type="entry name" value="Puta_zinc/iron-chelating_dom"/>
</dbReference>
<reference evidence="2" key="1">
    <citation type="journal article" date="2022" name="Phytopathology">
        <title>Whole genome sequencing-based tracing of a 2022 introduction and outbreak of Xanthomonas hortorum pv. pelargonii.</title>
        <authorList>
            <person name="Iruegas Bocardo F."/>
            <person name="Weisberg A.J."/>
            <person name="Riutta E.R."/>
            <person name="Kilday K.B."/>
            <person name="Bonkowski J.C."/>
            <person name="Creswell T.C."/>
            <person name="Daughtrey M."/>
            <person name="Rane K.K."/>
            <person name="Grunwald N.J."/>
            <person name="Chang J.H."/>
            <person name="Putnam M."/>
        </authorList>
    </citation>
    <scope>NUCLEOTIDE SEQUENCE</scope>
    <source>
        <strain evidence="2">22-338</strain>
    </source>
</reference>
<protein>
    <submittedName>
        <fullName evidence="2">YkgJ family cysteine cluster protein</fullName>
    </submittedName>
</protein>